<keyword evidence="1" id="KW-0805">Transcription regulation</keyword>
<proteinExistence type="predicted"/>
<dbReference type="InterPro" id="IPR011711">
    <property type="entry name" value="GntR_C"/>
</dbReference>
<gene>
    <name evidence="5" type="ORF">GCM10009788_39730</name>
</gene>
<feature type="domain" description="HTH gntR-type" evidence="4">
    <location>
        <begin position="4"/>
        <end position="71"/>
    </location>
</feature>
<evidence type="ECO:0000259" key="4">
    <source>
        <dbReference type="PROSITE" id="PS50949"/>
    </source>
</evidence>
<dbReference type="InterPro" id="IPR036388">
    <property type="entry name" value="WH-like_DNA-bd_sf"/>
</dbReference>
<organism evidence="5 6">
    <name type="scientific">Nocardioides humi</name>
    <dbReference type="NCBI Taxonomy" id="449461"/>
    <lineage>
        <taxon>Bacteria</taxon>
        <taxon>Bacillati</taxon>
        <taxon>Actinomycetota</taxon>
        <taxon>Actinomycetes</taxon>
        <taxon>Propionibacteriales</taxon>
        <taxon>Nocardioidaceae</taxon>
        <taxon>Nocardioides</taxon>
    </lineage>
</organism>
<dbReference type="Proteomes" id="UP001500842">
    <property type="component" value="Unassembled WGS sequence"/>
</dbReference>
<evidence type="ECO:0000256" key="2">
    <source>
        <dbReference type="ARBA" id="ARBA00023125"/>
    </source>
</evidence>
<dbReference type="SMART" id="SM00895">
    <property type="entry name" value="FCD"/>
    <property type="match status" value="1"/>
</dbReference>
<dbReference type="InterPro" id="IPR008920">
    <property type="entry name" value="TF_FadR/GntR_C"/>
</dbReference>
<keyword evidence="3" id="KW-0804">Transcription</keyword>
<name>A0ABN2B622_9ACTN</name>
<sequence>MRHKKASEWVLSHLRDSILAGRLKPGEPLPLVQLANEVGLSTTPVREALGRLQDEGLVVGDARRTFRVAELTLDDITDYYLLHAQFSGILAERAARSLSESDVSYLRTLDQEMREKSDAGDFAALHELNYEFHKRINSLAAGVLKRFVTVTSRLVTRRTYPDVPGYTHSIDDHNAIIEAIAAHDGEKARTLMEDHIKHVGEAVIDDLRERGWK</sequence>
<evidence type="ECO:0000313" key="5">
    <source>
        <dbReference type="EMBL" id="GAA1532695.1"/>
    </source>
</evidence>
<dbReference type="PANTHER" id="PTHR43537:SF24">
    <property type="entry name" value="GLUCONATE OPERON TRANSCRIPTIONAL REPRESSOR"/>
    <property type="match status" value="1"/>
</dbReference>
<dbReference type="PROSITE" id="PS50949">
    <property type="entry name" value="HTH_GNTR"/>
    <property type="match status" value="1"/>
</dbReference>
<dbReference type="Gene3D" id="1.10.10.10">
    <property type="entry name" value="Winged helix-like DNA-binding domain superfamily/Winged helix DNA-binding domain"/>
    <property type="match status" value="1"/>
</dbReference>
<dbReference type="Gene3D" id="1.20.120.530">
    <property type="entry name" value="GntR ligand-binding domain-like"/>
    <property type="match status" value="1"/>
</dbReference>
<protein>
    <submittedName>
        <fullName evidence="5">GntR family transcriptional regulator</fullName>
    </submittedName>
</protein>
<comment type="caution">
    <text evidence="5">The sequence shown here is derived from an EMBL/GenBank/DDBJ whole genome shotgun (WGS) entry which is preliminary data.</text>
</comment>
<dbReference type="SMART" id="SM00345">
    <property type="entry name" value="HTH_GNTR"/>
    <property type="match status" value="1"/>
</dbReference>
<dbReference type="InterPro" id="IPR036390">
    <property type="entry name" value="WH_DNA-bd_sf"/>
</dbReference>
<dbReference type="Pfam" id="PF07729">
    <property type="entry name" value="FCD"/>
    <property type="match status" value="1"/>
</dbReference>
<evidence type="ECO:0000256" key="3">
    <source>
        <dbReference type="ARBA" id="ARBA00023163"/>
    </source>
</evidence>
<dbReference type="InterPro" id="IPR000524">
    <property type="entry name" value="Tscrpt_reg_HTH_GntR"/>
</dbReference>
<reference evidence="5 6" key="1">
    <citation type="journal article" date="2019" name="Int. J. Syst. Evol. Microbiol.">
        <title>The Global Catalogue of Microorganisms (GCM) 10K type strain sequencing project: providing services to taxonomists for standard genome sequencing and annotation.</title>
        <authorList>
            <consortium name="The Broad Institute Genomics Platform"/>
            <consortium name="The Broad Institute Genome Sequencing Center for Infectious Disease"/>
            <person name="Wu L."/>
            <person name="Ma J."/>
        </authorList>
    </citation>
    <scope>NUCLEOTIDE SEQUENCE [LARGE SCALE GENOMIC DNA]</scope>
    <source>
        <strain evidence="5 6">JCM 14942</strain>
    </source>
</reference>
<dbReference type="SUPFAM" id="SSF48008">
    <property type="entry name" value="GntR ligand-binding domain-like"/>
    <property type="match status" value="1"/>
</dbReference>
<evidence type="ECO:0000256" key="1">
    <source>
        <dbReference type="ARBA" id="ARBA00023015"/>
    </source>
</evidence>
<dbReference type="EMBL" id="BAAAOR010000029">
    <property type="protein sequence ID" value="GAA1532695.1"/>
    <property type="molecule type" value="Genomic_DNA"/>
</dbReference>
<dbReference type="PANTHER" id="PTHR43537">
    <property type="entry name" value="TRANSCRIPTIONAL REGULATOR, GNTR FAMILY"/>
    <property type="match status" value="1"/>
</dbReference>
<dbReference type="Pfam" id="PF00392">
    <property type="entry name" value="GntR"/>
    <property type="match status" value="1"/>
</dbReference>
<keyword evidence="6" id="KW-1185">Reference proteome</keyword>
<accession>A0ABN2B622</accession>
<dbReference type="CDD" id="cd07377">
    <property type="entry name" value="WHTH_GntR"/>
    <property type="match status" value="1"/>
</dbReference>
<evidence type="ECO:0000313" key="6">
    <source>
        <dbReference type="Proteomes" id="UP001500842"/>
    </source>
</evidence>
<dbReference type="SUPFAM" id="SSF46785">
    <property type="entry name" value="Winged helix' DNA-binding domain"/>
    <property type="match status" value="1"/>
</dbReference>
<keyword evidence="2" id="KW-0238">DNA-binding</keyword>